<feature type="transmembrane region" description="Helical" evidence="1">
    <location>
        <begin position="12"/>
        <end position="32"/>
    </location>
</feature>
<proteinExistence type="predicted"/>
<dbReference type="Proteomes" id="UP001299970">
    <property type="component" value="Unassembled WGS sequence"/>
</dbReference>
<name>A0ABS9TFL5_9PSEU</name>
<feature type="transmembrane region" description="Helical" evidence="1">
    <location>
        <begin position="147"/>
        <end position="167"/>
    </location>
</feature>
<reference evidence="2 3" key="1">
    <citation type="submission" date="2022-03" db="EMBL/GenBank/DDBJ databases">
        <title>Pseudonocardia alaer sp. nov., a novel actinomycete isolated from reed forest soil.</title>
        <authorList>
            <person name="Wang L."/>
        </authorList>
    </citation>
    <scope>NUCLEOTIDE SEQUENCE [LARGE SCALE GENOMIC DNA]</scope>
    <source>
        <strain evidence="2 3">Y-16303</strain>
    </source>
</reference>
<dbReference type="RefSeq" id="WP_241037659.1">
    <property type="nucleotide sequence ID" value="NZ_BAAAJF010000037.1"/>
</dbReference>
<dbReference type="PANTHER" id="PTHR33802:SF1">
    <property type="entry name" value="XK-RELATED PROTEIN"/>
    <property type="match status" value="1"/>
</dbReference>
<evidence type="ECO:0000313" key="3">
    <source>
        <dbReference type="Proteomes" id="UP001299970"/>
    </source>
</evidence>
<keyword evidence="3" id="KW-1185">Reference proteome</keyword>
<evidence type="ECO:0008006" key="4">
    <source>
        <dbReference type="Google" id="ProtNLM"/>
    </source>
</evidence>
<evidence type="ECO:0000256" key="1">
    <source>
        <dbReference type="SAM" id="Phobius"/>
    </source>
</evidence>
<keyword evidence="1" id="KW-1133">Transmembrane helix</keyword>
<sequence length="263" mass="27322">MTVTSRRPVLADLVRSILVAVFAVLQIVVSVLTETGATHESIGAVAREYATPLLAADWAFAIWGPIYVGFLGYAVYQALPGQWGRQLHREIGWWLAFSAVVNIGWVLAFGSGWVPLAELLIVMLLVALAVVFGRLSRQPAESVLERVVLRGTVALYTGWVSFAIALATAATGAWMGLPASGALAAIAAVVVLLAVSVIASWVVLAGTAVIGYSVAAVWAAAGIALNDPPAAVVVAGAIAIVVIIASTTRRLTTAGNPMRAAWG</sequence>
<comment type="caution">
    <text evidence="2">The sequence shown here is derived from an EMBL/GenBank/DDBJ whole genome shotgun (WGS) entry which is preliminary data.</text>
</comment>
<accession>A0ABS9TFL5</accession>
<dbReference type="PANTHER" id="PTHR33802">
    <property type="entry name" value="SI:CH211-161H7.5-RELATED"/>
    <property type="match status" value="1"/>
</dbReference>
<protein>
    <recommendedName>
        <fullName evidence="4">TspO/MBR related protein</fullName>
    </recommendedName>
</protein>
<evidence type="ECO:0000313" key="2">
    <source>
        <dbReference type="EMBL" id="MCH6167325.1"/>
    </source>
</evidence>
<feature type="transmembrane region" description="Helical" evidence="1">
    <location>
        <begin position="58"/>
        <end position="79"/>
    </location>
</feature>
<dbReference type="EMBL" id="JAKXMK010000013">
    <property type="protein sequence ID" value="MCH6167325.1"/>
    <property type="molecule type" value="Genomic_DNA"/>
</dbReference>
<keyword evidence="1" id="KW-0472">Membrane</keyword>
<gene>
    <name evidence="2" type="ORF">MMF94_16700</name>
</gene>
<keyword evidence="1" id="KW-0812">Transmembrane</keyword>
<feature type="transmembrane region" description="Helical" evidence="1">
    <location>
        <begin position="202"/>
        <end position="224"/>
    </location>
</feature>
<feature type="transmembrane region" description="Helical" evidence="1">
    <location>
        <begin position="230"/>
        <end position="248"/>
    </location>
</feature>
<feature type="transmembrane region" description="Helical" evidence="1">
    <location>
        <begin position="91"/>
        <end position="110"/>
    </location>
</feature>
<feature type="transmembrane region" description="Helical" evidence="1">
    <location>
        <begin position="173"/>
        <end position="195"/>
    </location>
</feature>
<feature type="transmembrane region" description="Helical" evidence="1">
    <location>
        <begin position="116"/>
        <end position="135"/>
    </location>
</feature>
<organism evidence="2 3">
    <name type="scientific">Pseudonocardia alaniniphila</name>
    <dbReference type="NCBI Taxonomy" id="75291"/>
    <lineage>
        <taxon>Bacteria</taxon>
        <taxon>Bacillati</taxon>
        <taxon>Actinomycetota</taxon>
        <taxon>Actinomycetes</taxon>
        <taxon>Pseudonocardiales</taxon>
        <taxon>Pseudonocardiaceae</taxon>
        <taxon>Pseudonocardia</taxon>
    </lineage>
</organism>